<keyword evidence="1 4" id="KW-0378">Hydrolase</keyword>
<comment type="similarity">
    <text evidence="2">Belongs to the AB hydrolase superfamily. FUS2 hydrolase family.</text>
</comment>
<evidence type="ECO:0000313" key="4">
    <source>
        <dbReference type="EMBL" id="KAK4463585.1"/>
    </source>
</evidence>
<dbReference type="Gene3D" id="1.20.1440.110">
    <property type="entry name" value="acylaminoacyl peptidase"/>
    <property type="match status" value="1"/>
</dbReference>
<evidence type="ECO:0000256" key="1">
    <source>
        <dbReference type="ARBA" id="ARBA00022801"/>
    </source>
</evidence>
<reference evidence="4" key="1">
    <citation type="journal article" date="2023" name="Mol. Phylogenet. Evol.">
        <title>Genome-scale phylogeny and comparative genomics of the fungal order Sordariales.</title>
        <authorList>
            <person name="Hensen N."/>
            <person name="Bonometti L."/>
            <person name="Westerberg I."/>
            <person name="Brannstrom I.O."/>
            <person name="Guillou S."/>
            <person name="Cros-Aarteil S."/>
            <person name="Calhoun S."/>
            <person name="Haridas S."/>
            <person name="Kuo A."/>
            <person name="Mondo S."/>
            <person name="Pangilinan J."/>
            <person name="Riley R."/>
            <person name="LaButti K."/>
            <person name="Andreopoulos B."/>
            <person name="Lipzen A."/>
            <person name="Chen C."/>
            <person name="Yan M."/>
            <person name="Daum C."/>
            <person name="Ng V."/>
            <person name="Clum A."/>
            <person name="Steindorff A."/>
            <person name="Ohm R.A."/>
            <person name="Martin F."/>
            <person name="Silar P."/>
            <person name="Natvig D.O."/>
            <person name="Lalanne C."/>
            <person name="Gautier V."/>
            <person name="Ament-Velasquez S.L."/>
            <person name="Kruys A."/>
            <person name="Hutchinson M.I."/>
            <person name="Powell A.J."/>
            <person name="Barry K."/>
            <person name="Miller A.N."/>
            <person name="Grigoriev I.V."/>
            <person name="Debuchy R."/>
            <person name="Gladieux P."/>
            <person name="Hiltunen Thoren M."/>
            <person name="Johannesson H."/>
        </authorList>
    </citation>
    <scope>NUCLEOTIDE SEQUENCE</scope>
    <source>
        <strain evidence="4">PSN324</strain>
    </source>
</reference>
<dbReference type="InterPro" id="IPR029058">
    <property type="entry name" value="AB_hydrolase_fold"/>
</dbReference>
<evidence type="ECO:0000313" key="5">
    <source>
        <dbReference type="Proteomes" id="UP001321749"/>
    </source>
</evidence>
<accession>A0AAV9HRV3</accession>
<dbReference type="InterPro" id="IPR050261">
    <property type="entry name" value="FrsA_esterase"/>
</dbReference>
<reference evidence="4" key="2">
    <citation type="submission" date="2023-06" db="EMBL/GenBank/DDBJ databases">
        <authorList>
            <consortium name="Lawrence Berkeley National Laboratory"/>
            <person name="Mondo S.J."/>
            <person name="Hensen N."/>
            <person name="Bonometti L."/>
            <person name="Westerberg I."/>
            <person name="Brannstrom I.O."/>
            <person name="Guillou S."/>
            <person name="Cros-Aarteil S."/>
            <person name="Calhoun S."/>
            <person name="Haridas S."/>
            <person name="Kuo A."/>
            <person name="Pangilinan J."/>
            <person name="Riley R."/>
            <person name="Labutti K."/>
            <person name="Andreopoulos B."/>
            <person name="Lipzen A."/>
            <person name="Chen C."/>
            <person name="Yanf M."/>
            <person name="Daum C."/>
            <person name="Ng V."/>
            <person name="Clum A."/>
            <person name="Steindorff A."/>
            <person name="Ohm R."/>
            <person name="Martin F."/>
            <person name="Silar P."/>
            <person name="Natvig D."/>
            <person name="Lalanne C."/>
            <person name="Gautier V."/>
            <person name="Ament-Velasquez S.L."/>
            <person name="Kruys A."/>
            <person name="Hutchinson M.I."/>
            <person name="Powell A.J."/>
            <person name="Barry K."/>
            <person name="Miller A.N."/>
            <person name="Grigoriev I.V."/>
            <person name="Debuchy R."/>
            <person name="Gladieux P."/>
            <person name="Thoren M.H."/>
            <person name="Johannesson H."/>
        </authorList>
    </citation>
    <scope>NUCLEOTIDE SEQUENCE</scope>
    <source>
        <strain evidence="4">PSN324</strain>
    </source>
</reference>
<dbReference type="PANTHER" id="PTHR22946">
    <property type="entry name" value="DIENELACTONE HYDROLASE DOMAIN-CONTAINING PROTEIN-RELATED"/>
    <property type="match status" value="1"/>
</dbReference>
<sequence length="455" mass="50209">MFLKFFKSNFYNFETTRLLSSTSTGGCEIGEFLEATGKAKQHDPESWYAAWHEQSVRAEGIAHDAARNGQRNAARRAFIRASNYARASGYMLSWSREGDARVLQSAERAVSLFRKSMPYMDGHVKVLEIPYDHADNANTKAPLSAYLYLPSQSNRLSSSPRGQGQRDTPVIINCNGADSTQEELYHGFVAPGLELGYAVLTFEGPGQGMMLKKHKTAMRPDFEVVTARVLDHLESIVTTATTDSPELSRLDLNRVAIVGVSMGGYYALRAAMDPRIKACVSVDPFYGLWRLALTRMPAWYAALWTSGWLPESAFNASVYAQMAVDFPTRWEFELGMAMMGTSTPGDTLRRFQQFDLDVVSDHGNPRGASVVDRIRCPVFVTGAGSTSIYASADESTLKIFKGLSALSEDKKEVWIPEEVGAGGLSGKVGAWSLLAQRSFEFLDKHLGIQREGIEG</sequence>
<dbReference type="SUPFAM" id="SSF53474">
    <property type="entry name" value="alpha/beta-Hydrolases"/>
    <property type="match status" value="1"/>
</dbReference>
<proteinExistence type="inferred from homology"/>
<dbReference type="Pfam" id="PF12697">
    <property type="entry name" value="Abhydrolase_6"/>
    <property type="match status" value="1"/>
</dbReference>
<dbReference type="EMBL" id="MU864958">
    <property type="protein sequence ID" value="KAK4463585.1"/>
    <property type="molecule type" value="Genomic_DNA"/>
</dbReference>
<dbReference type="GO" id="GO:0016787">
    <property type="term" value="F:hydrolase activity"/>
    <property type="evidence" value="ECO:0007669"/>
    <property type="project" value="UniProtKB-KW"/>
</dbReference>
<dbReference type="InterPro" id="IPR000073">
    <property type="entry name" value="AB_hydrolase_1"/>
</dbReference>
<dbReference type="PANTHER" id="PTHR22946:SF13">
    <property type="entry name" value="ALPHA_BETA HYDROLASE PSOB"/>
    <property type="match status" value="1"/>
</dbReference>
<dbReference type="Proteomes" id="UP001321749">
    <property type="component" value="Unassembled WGS sequence"/>
</dbReference>
<comment type="caution">
    <text evidence="4">The sequence shown here is derived from an EMBL/GenBank/DDBJ whole genome shotgun (WGS) entry which is preliminary data.</text>
</comment>
<gene>
    <name evidence="4" type="ORF">QBC42DRAFT_324162</name>
</gene>
<evidence type="ECO:0000256" key="2">
    <source>
        <dbReference type="ARBA" id="ARBA00038115"/>
    </source>
</evidence>
<feature type="domain" description="AB hydrolase-1" evidence="3">
    <location>
        <begin position="186"/>
        <end position="330"/>
    </location>
</feature>
<protein>
    <submittedName>
        <fullName evidence="4">Alpha/Beta hydrolase protein</fullName>
    </submittedName>
</protein>
<dbReference type="AlphaFoldDB" id="A0AAV9HRV3"/>
<keyword evidence="5" id="KW-1185">Reference proteome</keyword>
<dbReference type="Gene3D" id="3.40.50.1820">
    <property type="entry name" value="alpha/beta hydrolase"/>
    <property type="match status" value="1"/>
</dbReference>
<name>A0AAV9HRV3_9PEZI</name>
<organism evidence="4 5">
    <name type="scientific">Cladorrhinum samala</name>
    <dbReference type="NCBI Taxonomy" id="585594"/>
    <lineage>
        <taxon>Eukaryota</taxon>
        <taxon>Fungi</taxon>
        <taxon>Dikarya</taxon>
        <taxon>Ascomycota</taxon>
        <taxon>Pezizomycotina</taxon>
        <taxon>Sordariomycetes</taxon>
        <taxon>Sordariomycetidae</taxon>
        <taxon>Sordariales</taxon>
        <taxon>Podosporaceae</taxon>
        <taxon>Cladorrhinum</taxon>
    </lineage>
</organism>
<evidence type="ECO:0000259" key="3">
    <source>
        <dbReference type="Pfam" id="PF12697"/>
    </source>
</evidence>